<proteinExistence type="predicted"/>
<sequence>MVFFFFFLFRLVFRNVAKGSDYLLVPVLGIACTDTDANKCHFPGIMLSTTPSISVIYENDELVVINKPIDVPMDGEGYPLTVERWANAYRSLREAVKEDTTEQLGTGTLLCDPAISIGHPSVTTIHCRKRVKFVHQLDFATSGVLCVAFSKEMAARLSHCFEMRTARKAYLAVVCGTLFSACSHGQKFETCFLEPQIRSRVRLIALDELPDATFIQECIAKLTMDCSRTVTDADNSASLLLETQLIEVNIPVGHDSSDAQNFRMAIDGRGARESLTYIHVLKHGFMSHPLTSMPVAVTKVALFPRTGRRHQLRVHCRALGFPIVGDVTYGFTDGLSPCEALRSQEHFCQESVKTCAWPRMMLHAWRLSLPVSVEPLRDEKERYLQKRKRRRETLGLDGATQHGQDFLEWTHFITEDPFSLADLDKEMDNG</sequence>
<evidence type="ECO:0000259" key="2">
    <source>
        <dbReference type="Pfam" id="PF00849"/>
    </source>
</evidence>
<protein>
    <recommendedName>
        <fullName evidence="2">Pseudouridine synthase RsuA/RluA-like domain-containing protein</fullName>
    </recommendedName>
</protein>
<dbReference type="PANTHER" id="PTHR21600">
    <property type="entry name" value="MITOCHONDRIAL RNA PSEUDOURIDINE SYNTHASE"/>
    <property type="match status" value="1"/>
</dbReference>
<dbReference type="GO" id="GO:0003723">
    <property type="term" value="F:RNA binding"/>
    <property type="evidence" value="ECO:0007669"/>
    <property type="project" value="InterPro"/>
</dbReference>
<gene>
    <name evidence="3" type="ORF">TVY486_0602390</name>
</gene>
<dbReference type="CDD" id="cd02869">
    <property type="entry name" value="PseudoU_synth_RluA_like"/>
    <property type="match status" value="1"/>
</dbReference>
<evidence type="ECO:0000313" key="3">
    <source>
        <dbReference type="EMBL" id="CCC48448.1"/>
    </source>
</evidence>
<dbReference type="EMBL" id="HE573022">
    <property type="protein sequence ID" value="CCC48448.1"/>
    <property type="molecule type" value="Genomic_DNA"/>
</dbReference>
<dbReference type="GO" id="GO:0000455">
    <property type="term" value="P:enzyme-directed rRNA pseudouridine synthesis"/>
    <property type="evidence" value="ECO:0007669"/>
    <property type="project" value="TreeGrafter"/>
</dbReference>
<dbReference type="AlphaFoldDB" id="G0TWW0"/>
<feature type="domain" description="Pseudouridine synthase RsuA/RluA-like" evidence="2">
    <location>
        <begin position="128"/>
        <end position="317"/>
    </location>
</feature>
<dbReference type="GO" id="GO:0009982">
    <property type="term" value="F:pseudouridine synthase activity"/>
    <property type="evidence" value="ECO:0007669"/>
    <property type="project" value="InterPro"/>
</dbReference>
<dbReference type="VEuPathDB" id="TriTrypDB:TvY486_0602390"/>
<organism evidence="3">
    <name type="scientific">Trypanosoma vivax (strain Y486)</name>
    <dbReference type="NCBI Taxonomy" id="1055687"/>
    <lineage>
        <taxon>Eukaryota</taxon>
        <taxon>Discoba</taxon>
        <taxon>Euglenozoa</taxon>
        <taxon>Kinetoplastea</taxon>
        <taxon>Metakinetoplastina</taxon>
        <taxon>Trypanosomatida</taxon>
        <taxon>Trypanosomatidae</taxon>
        <taxon>Trypanosoma</taxon>
        <taxon>Duttonella</taxon>
    </lineage>
</organism>
<dbReference type="Gene3D" id="3.30.2350.10">
    <property type="entry name" value="Pseudouridine synthase"/>
    <property type="match status" value="1"/>
</dbReference>
<feature type="chain" id="PRO_5003409840" description="Pseudouridine synthase RsuA/RluA-like domain-containing protein" evidence="1">
    <location>
        <begin position="20"/>
        <end position="430"/>
    </location>
</feature>
<reference evidence="3" key="1">
    <citation type="journal article" date="2012" name="Proc. Natl. Acad. Sci. U.S.A.">
        <title>Antigenic diversity is generated by distinct evolutionary mechanisms in African trypanosome species.</title>
        <authorList>
            <person name="Jackson A.P."/>
            <person name="Berry A."/>
            <person name="Aslett M."/>
            <person name="Allison H.C."/>
            <person name="Burton P."/>
            <person name="Vavrova-Anderson J."/>
            <person name="Brown R."/>
            <person name="Browne H."/>
            <person name="Corton N."/>
            <person name="Hauser H."/>
            <person name="Gamble J."/>
            <person name="Gilderthorp R."/>
            <person name="Marcello L."/>
            <person name="McQuillan J."/>
            <person name="Otto T.D."/>
            <person name="Quail M.A."/>
            <person name="Sanders M.J."/>
            <person name="van Tonder A."/>
            <person name="Ginger M.L."/>
            <person name="Field M.C."/>
            <person name="Barry J.D."/>
            <person name="Hertz-Fowler C."/>
            <person name="Berriman M."/>
        </authorList>
    </citation>
    <scope>NUCLEOTIDE SEQUENCE</scope>
    <source>
        <strain evidence="3">Y486</strain>
    </source>
</reference>
<dbReference type="PANTHER" id="PTHR21600:SF77">
    <property type="entry name" value="PSEUDOURIDYLATE SYNTHASE PROTEIN, PUTATIVE-RELATED"/>
    <property type="match status" value="1"/>
</dbReference>
<evidence type="ECO:0000256" key="1">
    <source>
        <dbReference type="SAM" id="SignalP"/>
    </source>
</evidence>
<name>G0TWW0_TRYVY</name>
<keyword evidence="1" id="KW-0732">Signal</keyword>
<dbReference type="InterPro" id="IPR020103">
    <property type="entry name" value="PsdUridine_synth_cat_dom_sf"/>
</dbReference>
<dbReference type="SUPFAM" id="SSF55120">
    <property type="entry name" value="Pseudouridine synthase"/>
    <property type="match status" value="1"/>
</dbReference>
<dbReference type="InterPro" id="IPR006145">
    <property type="entry name" value="PsdUridine_synth_RsuA/RluA"/>
</dbReference>
<dbReference type="InterPro" id="IPR050188">
    <property type="entry name" value="RluA_PseudoU_synthase"/>
</dbReference>
<feature type="signal peptide" evidence="1">
    <location>
        <begin position="1"/>
        <end position="19"/>
    </location>
</feature>
<accession>G0TWW0</accession>
<dbReference type="Pfam" id="PF00849">
    <property type="entry name" value="PseudoU_synth_2"/>
    <property type="match status" value="1"/>
</dbReference>